<organism evidence="2 3">
    <name type="scientific">Mangrovibacter plantisponsor</name>
    <dbReference type="NCBI Taxonomy" id="451513"/>
    <lineage>
        <taxon>Bacteria</taxon>
        <taxon>Pseudomonadati</taxon>
        <taxon>Pseudomonadota</taxon>
        <taxon>Gammaproteobacteria</taxon>
        <taxon>Enterobacterales</taxon>
        <taxon>Enterobacteriaceae</taxon>
        <taxon>Mangrovibacter</taxon>
    </lineage>
</organism>
<dbReference type="Proteomes" id="UP000246744">
    <property type="component" value="Unassembled WGS sequence"/>
</dbReference>
<reference evidence="2 3" key="1">
    <citation type="submission" date="2018-05" db="EMBL/GenBank/DDBJ databases">
        <title>Genomic Encyclopedia of Type Strains, Phase IV (KMG-IV): sequencing the most valuable type-strain genomes for metagenomic binning, comparative biology and taxonomic classification.</title>
        <authorList>
            <person name="Goeker M."/>
        </authorList>
    </citation>
    <scope>NUCLEOTIDE SEQUENCE [LARGE SCALE GENOMIC DNA]</scope>
    <source>
        <strain evidence="2 3">DSM 19579</strain>
    </source>
</reference>
<keyword evidence="1" id="KW-0472">Membrane</keyword>
<evidence type="ECO:0000256" key="1">
    <source>
        <dbReference type="SAM" id="Phobius"/>
    </source>
</evidence>
<keyword evidence="1" id="KW-1133">Transmembrane helix</keyword>
<evidence type="ECO:0000313" key="2">
    <source>
        <dbReference type="EMBL" id="PWW04957.1"/>
    </source>
</evidence>
<feature type="transmembrane region" description="Helical" evidence="1">
    <location>
        <begin position="12"/>
        <end position="32"/>
    </location>
</feature>
<feature type="transmembrane region" description="Helical" evidence="1">
    <location>
        <begin position="44"/>
        <end position="65"/>
    </location>
</feature>
<sequence length="116" mass="13323">MAWNEIIITNSIWPPIIYYIVSIIVGILLFVGKYYVHRRANFTVFMLYGLVVIFCGGCQLALFRFGGDFARDILRVNLDVYSYDSIFYGSYLFALVYALATPIRFKQSHPSTSNVL</sequence>
<dbReference type="EMBL" id="QGTS01000014">
    <property type="protein sequence ID" value="PWW04957.1"/>
    <property type="molecule type" value="Genomic_DNA"/>
</dbReference>
<dbReference type="OrthoDB" id="6612054at2"/>
<feature type="transmembrane region" description="Helical" evidence="1">
    <location>
        <begin position="85"/>
        <end position="103"/>
    </location>
</feature>
<proteinExistence type="predicted"/>
<accession>A0A317PWV7</accession>
<keyword evidence="1" id="KW-0812">Transmembrane</keyword>
<gene>
    <name evidence="2" type="ORF">DES37_11453</name>
</gene>
<dbReference type="RefSeq" id="WP_110027503.1">
    <property type="nucleotide sequence ID" value="NZ_QGTS01000014.1"/>
</dbReference>
<name>A0A317PWV7_9ENTR</name>
<comment type="caution">
    <text evidence="2">The sequence shown here is derived from an EMBL/GenBank/DDBJ whole genome shotgun (WGS) entry which is preliminary data.</text>
</comment>
<protein>
    <submittedName>
        <fullName evidence="2">Uncharacterized protein</fullName>
    </submittedName>
</protein>
<dbReference type="AlphaFoldDB" id="A0A317PWV7"/>
<evidence type="ECO:0000313" key="3">
    <source>
        <dbReference type="Proteomes" id="UP000246744"/>
    </source>
</evidence>
<keyword evidence="3" id="KW-1185">Reference proteome</keyword>